<evidence type="ECO:0000313" key="2">
    <source>
        <dbReference type="Proteomes" id="UP000265515"/>
    </source>
</evidence>
<protein>
    <submittedName>
        <fullName evidence="1">Uncharacterized protein</fullName>
    </submittedName>
</protein>
<gene>
    <name evidence="1" type="ORF">CBR_g23118</name>
</gene>
<proteinExistence type="predicted"/>
<keyword evidence="2" id="KW-1185">Reference proteome</keyword>
<reference evidence="1 2" key="1">
    <citation type="journal article" date="2018" name="Cell">
        <title>The Chara Genome: Secondary Complexity and Implications for Plant Terrestrialization.</title>
        <authorList>
            <person name="Nishiyama T."/>
            <person name="Sakayama H."/>
            <person name="Vries J.D."/>
            <person name="Buschmann H."/>
            <person name="Saint-Marcoux D."/>
            <person name="Ullrich K.K."/>
            <person name="Haas F.B."/>
            <person name="Vanderstraeten L."/>
            <person name="Becker D."/>
            <person name="Lang D."/>
            <person name="Vosolsobe S."/>
            <person name="Rombauts S."/>
            <person name="Wilhelmsson P.K.I."/>
            <person name="Janitza P."/>
            <person name="Kern R."/>
            <person name="Heyl A."/>
            <person name="Rumpler F."/>
            <person name="Villalobos L.I.A.C."/>
            <person name="Clay J.M."/>
            <person name="Skokan R."/>
            <person name="Toyoda A."/>
            <person name="Suzuki Y."/>
            <person name="Kagoshima H."/>
            <person name="Schijlen E."/>
            <person name="Tajeshwar N."/>
            <person name="Catarino B."/>
            <person name="Hetherington A.J."/>
            <person name="Saltykova A."/>
            <person name="Bonnot C."/>
            <person name="Breuninger H."/>
            <person name="Symeonidi A."/>
            <person name="Radhakrishnan G.V."/>
            <person name="Van Nieuwerburgh F."/>
            <person name="Deforce D."/>
            <person name="Chang C."/>
            <person name="Karol K.G."/>
            <person name="Hedrich R."/>
            <person name="Ulvskov P."/>
            <person name="Glockner G."/>
            <person name="Delwiche C.F."/>
            <person name="Petrasek J."/>
            <person name="Van de Peer Y."/>
            <person name="Friml J."/>
            <person name="Beilby M."/>
            <person name="Dolan L."/>
            <person name="Kohara Y."/>
            <person name="Sugano S."/>
            <person name="Fujiyama A."/>
            <person name="Delaux P.-M."/>
            <person name="Quint M."/>
            <person name="TheiBen G."/>
            <person name="Hagemann M."/>
            <person name="Harholt J."/>
            <person name="Dunand C."/>
            <person name="Zachgo S."/>
            <person name="Langdale J."/>
            <person name="Maumus F."/>
            <person name="Straeten D.V.D."/>
            <person name="Gould S.B."/>
            <person name="Rensing S.A."/>
        </authorList>
    </citation>
    <scope>NUCLEOTIDE SEQUENCE [LARGE SCALE GENOMIC DNA]</scope>
    <source>
        <strain evidence="1 2">S276</strain>
    </source>
</reference>
<dbReference type="EMBL" id="BFEA01000255">
    <property type="protein sequence ID" value="GBG76904.1"/>
    <property type="molecule type" value="Genomic_DNA"/>
</dbReference>
<sequence>MEEWYVQWLDRIHEDFDREEVVEVDCDDEGDEIPMRRTFLRNDEVDDKLVEEEETLLVGTRQRDWHECTKPGKHCEQELRRRSGCQLPVLGELYTEEGYALAMEA</sequence>
<dbReference type="Gramene" id="GBG76904">
    <property type="protein sequence ID" value="GBG76904"/>
    <property type="gene ID" value="CBR_g23118"/>
</dbReference>
<name>A0A388L3M0_CHABU</name>
<accession>A0A388L3M0</accession>
<dbReference type="AlphaFoldDB" id="A0A388L3M0"/>
<comment type="caution">
    <text evidence="1">The sequence shown here is derived from an EMBL/GenBank/DDBJ whole genome shotgun (WGS) entry which is preliminary data.</text>
</comment>
<dbReference type="Proteomes" id="UP000265515">
    <property type="component" value="Unassembled WGS sequence"/>
</dbReference>
<evidence type="ECO:0000313" key="1">
    <source>
        <dbReference type="EMBL" id="GBG76904.1"/>
    </source>
</evidence>
<organism evidence="1 2">
    <name type="scientific">Chara braunii</name>
    <name type="common">Braun's stonewort</name>
    <dbReference type="NCBI Taxonomy" id="69332"/>
    <lineage>
        <taxon>Eukaryota</taxon>
        <taxon>Viridiplantae</taxon>
        <taxon>Streptophyta</taxon>
        <taxon>Charophyceae</taxon>
        <taxon>Charales</taxon>
        <taxon>Characeae</taxon>
        <taxon>Chara</taxon>
    </lineage>
</organism>